<dbReference type="GO" id="GO:0008658">
    <property type="term" value="F:penicillin binding"/>
    <property type="evidence" value="ECO:0007669"/>
    <property type="project" value="InterPro"/>
</dbReference>
<comment type="similarity">
    <text evidence="2">Belongs to the peptidase M56 family.</text>
</comment>
<dbReference type="RefSeq" id="WP_115301049.1">
    <property type="nucleotide sequence ID" value="NZ_CAAAIR010000020.1"/>
</dbReference>
<dbReference type="Pfam" id="PF00905">
    <property type="entry name" value="Transpeptidase"/>
    <property type="match status" value="1"/>
</dbReference>
<feature type="transmembrane region" description="Helical" evidence="4">
    <location>
        <begin position="6"/>
        <end position="27"/>
    </location>
</feature>
<dbReference type="GO" id="GO:0071555">
    <property type="term" value="P:cell wall organization"/>
    <property type="evidence" value="ECO:0007669"/>
    <property type="project" value="TreeGrafter"/>
</dbReference>
<dbReference type="Gene3D" id="3.40.710.10">
    <property type="entry name" value="DD-peptidase/beta-lactamase superfamily"/>
    <property type="match status" value="2"/>
</dbReference>
<dbReference type="InterPro" id="IPR012338">
    <property type="entry name" value="Beta-lactam/transpept-like"/>
</dbReference>
<dbReference type="Proteomes" id="UP000270757">
    <property type="component" value="Unassembled WGS sequence"/>
</dbReference>
<dbReference type="GO" id="GO:0005886">
    <property type="term" value="C:plasma membrane"/>
    <property type="evidence" value="ECO:0007669"/>
    <property type="project" value="TreeGrafter"/>
</dbReference>
<dbReference type="InterPro" id="IPR050515">
    <property type="entry name" value="Beta-lactam/transpept"/>
</dbReference>
<evidence type="ECO:0000256" key="1">
    <source>
        <dbReference type="ARBA" id="ARBA00004370"/>
    </source>
</evidence>
<gene>
    <name evidence="7" type="ORF">D6J04_14435</name>
</gene>
<organism evidence="7 8">
    <name type="scientific">Legionella taurinensis</name>
    <dbReference type="NCBI Taxonomy" id="70611"/>
    <lineage>
        <taxon>Bacteria</taxon>
        <taxon>Pseudomonadati</taxon>
        <taxon>Pseudomonadota</taxon>
        <taxon>Gammaproteobacteria</taxon>
        <taxon>Legionellales</taxon>
        <taxon>Legionellaceae</taxon>
        <taxon>Legionella</taxon>
    </lineage>
</organism>
<comment type="subcellular location">
    <subcellularLocation>
        <location evidence="1">Membrane</location>
    </subcellularLocation>
</comment>
<feature type="transmembrane region" description="Helical" evidence="4">
    <location>
        <begin position="302"/>
        <end position="324"/>
    </location>
</feature>
<dbReference type="PANTHER" id="PTHR30627:SF1">
    <property type="entry name" value="PEPTIDOGLYCAN D,D-TRANSPEPTIDASE FTSI"/>
    <property type="match status" value="1"/>
</dbReference>
<keyword evidence="7" id="KW-0131">Cell cycle</keyword>
<dbReference type="CDD" id="cd07341">
    <property type="entry name" value="M56_BlaR1_MecR1_like"/>
    <property type="match status" value="1"/>
</dbReference>
<keyword evidence="3 4" id="KW-0472">Membrane</keyword>
<dbReference type="AlphaFoldDB" id="A0A3A5L9H5"/>
<name>A0A3A5L9H5_9GAMM</name>
<feature type="domain" description="Penicillin-binding protein transpeptidase" evidence="5">
    <location>
        <begin position="364"/>
        <end position="627"/>
    </location>
</feature>
<evidence type="ECO:0000313" key="8">
    <source>
        <dbReference type="Proteomes" id="UP000270757"/>
    </source>
</evidence>
<evidence type="ECO:0000256" key="4">
    <source>
        <dbReference type="SAM" id="Phobius"/>
    </source>
</evidence>
<evidence type="ECO:0000256" key="3">
    <source>
        <dbReference type="ARBA" id="ARBA00023136"/>
    </source>
</evidence>
<feature type="transmembrane region" description="Helical" evidence="4">
    <location>
        <begin position="100"/>
        <end position="118"/>
    </location>
</feature>
<keyword evidence="4" id="KW-0812">Transmembrane</keyword>
<feature type="domain" description="Peptidase M56" evidence="6">
    <location>
        <begin position="25"/>
        <end position="257"/>
    </location>
</feature>
<accession>A0A3A5L9H5</accession>
<evidence type="ECO:0000259" key="6">
    <source>
        <dbReference type="Pfam" id="PF05569"/>
    </source>
</evidence>
<dbReference type="InterPro" id="IPR001460">
    <property type="entry name" value="PCN-bd_Tpept"/>
</dbReference>
<keyword evidence="4" id="KW-1133">Transmembrane helix</keyword>
<proteinExistence type="inferred from homology"/>
<evidence type="ECO:0000259" key="5">
    <source>
        <dbReference type="Pfam" id="PF00905"/>
    </source>
</evidence>
<dbReference type="PANTHER" id="PTHR30627">
    <property type="entry name" value="PEPTIDOGLYCAN D,D-TRANSPEPTIDASE"/>
    <property type="match status" value="1"/>
</dbReference>
<keyword evidence="7" id="KW-0132">Cell division</keyword>
<dbReference type="InterPro" id="IPR008756">
    <property type="entry name" value="Peptidase_M56"/>
</dbReference>
<protein>
    <submittedName>
        <fullName evidence="7">Cell division protein FtsI</fullName>
    </submittedName>
</protein>
<reference evidence="7 8" key="1">
    <citation type="submission" date="2018-09" db="EMBL/GenBank/DDBJ databases">
        <title>Draft genome sequences of Legionella taurinensis isolated from water samples.</title>
        <authorList>
            <person name="Chakeri A."/>
            <person name="Allerberger F."/>
            <person name="Kundi M."/>
            <person name="Ruppitsch W."/>
            <person name="Schmid D."/>
        </authorList>
    </citation>
    <scope>NUCLEOTIDE SEQUENCE [LARGE SCALE GENOMIC DNA]</scope>
    <source>
        <strain evidence="7 8">4570-18-6</strain>
    </source>
</reference>
<comment type="caution">
    <text evidence="7">The sequence shown here is derived from an EMBL/GenBank/DDBJ whole genome shotgun (WGS) entry which is preliminary data.</text>
</comment>
<dbReference type="SUPFAM" id="SSF56601">
    <property type="entry name" value="beta-lactamase/transpeptidase-like"/>
    <property type="match status" value="1"/>
</dbReference>
<dbReference type="Pfam" id="PF05569">
    <property type="entry name" value="Peptidase_M56"/>
    <property type="match status" value="1"/>
</dbReference>
<dbReference type="GeneID" id="48946298"/>
<dbReference type="EMBL" id="QZWB01000026">
    <property type="protein sequence ID" value="RJT43343.1"/>
    <property type="molecule type" value="Genomic_DNA"/>
</dbReference>
<evidence type="ECO:0000313" key="7">
    <source>
        <dbReference type="EMBL" id="RJT43343.1"/>
    </source>
</evidence>
<dbReference type="GO" id="GO:0051301">
    <property type="term" value="P:cell division"/>
    <property type="evidence" value="ECO:0007669"/>
    <property type="project" value="UniProtKB-KW"/>
</dbReference>
<sequence>MLFIEIFFSIHALLFLSSFFVGGRWLSNEPSFKLKCVRLLLISCVVSPLAVHCIKPAEKPLILKFVSLDAMQDYASQSLVAPQKSDLGLQVTPNSKLSDLNYTQLLFILLGIVVLWRGSRLTRDLRQLNLILHSAIPYRTCGRLMIKVSPLCHIPFSIRLFNKAYIILPVSLLSSSQDVKIAIAHEGQHHRNGDCLWAYFIEGIRIIFLGNPGVARWHRILSELQELSCDEALVGHQKISAHDYGHCLFHVVQAVSQSPKHSQREFACTVGMAWGGGKQESTFIIRRINMLTNYKVNKSKHLLLGTLFVGIAITAPICTAYAALGSLSGSKAKEVDTSLLNPEIQNIAVDEITAAVKKYHAKSGAIAIVEPSTGKIIAFAEAGTSNGAASWKSRIFAPASTIKPFVAAAAIDSGVVSETTSYDCHSPYYVDGVKFTNYNSDFGSVSVTDALAKSVNVCLIKIAQNTGPVVFREKLAGFGFNMNNWPQKGKSEALQLATASLGDIPVTLETLTKTYAVLANKGHLPQANAGSVILETTANSVTRMLERSVTLGTGKQAAIDGISVAGKTGTLVDETNGTHLALFGGYVPANAPRFAMVVILEDGYSTEKNGEKSTTGGTLAAPVFHNVAIKAL</sequence>
<evidence type="ECO:0000256" key="2">
    <source>
        <dbReference type="ARBA" id="ARBA00011075"/>
    </source>
</evidence>